<keyword evidence="1" id="KW-0812">Transmembrane</keyword>
<dbReference type="Pfam" id="PF14373">
    <property type="entry name" value="Imm_superinfect"/>
    <property type="match status" value="1"/>
</dbReference>
<gene>
    <name evidence="2" type="ORF">E3E12_03125</name>
</gene>
<dbReference type="KEGG" id="swf:E3E12_03125"/>
<evidence type="ECO:0000313" key="2">
    <source>
        <dbReference type="EMBL" id="QDH13359.1"/>
    </source>
</evidence>
<reference evidence="2 3" key="1">
    <citation type="submission" date="2019-03" db="EMBL/GenBank/DDBJ databases">
        <title>The complete genome sequence of Swingsia_sp. F3b2 LMG30590(T).</title>
        <authorList>
            <person name="Chua K.-O."/>
            <person name="Chan K.-G."/>
            <person name="See-Too W.-S."/>
        </authorList>
    </citation>
    <scope>NUCLEOTIDE SEQUENCE [LARGE SCALE GENOMIC DNA]</scope>
    <source>
        <strain evidence="2 3">F3b2</strain>
    </source>
</reference>
<dbReference type="RefSeq" id="WP_141443020.1">
    <property type="nucleotide sequence ID" value="NZ_CP038231.1"/>
</dbReference>
<feature type="transmembrane region" description="Helical" evidence="1">
    <location>
        <begin position="65"/>
        <end position="93"/>
    </location>
</feature>
<protein>
    <submittedName>
        <fullName evidence="2">Superinfection immunity protein</fullName>
    </submittedName>
</protein>
<proteinExistence type="predicted"/>
<evidence type="ECO:0000313" key="3">
    <source>
        <dbReference type="Proteomes" id="UP000318709"/>
    </source>
</evidence>
<keyword evidence="1" id="KW-0472">Membrane</keyword>
<keyword evidence="3" id="KW-1185">Reference proteome</keyword>
<dbReference type="Proteomes" id="UP000318709">
    <property type="component" value="Chromosome"/>
</dbReference>
<keyword evidence="1" id="KW-1133">Transmembrane helix</keyword>
<organism evidence="2 3">
    <name type="scientific">Formicincola oecophyllae</name>
    <dbReference type="NCBI Taxonomy" id="2558361"/>
    <lineage>
        <taxon>Bacteria</taxon>
        <taxon>Pseudomonadati</taxon>
        <taxon>Pseudomonadota</taxon>
        <taxon>Alphaproteobacteria</taxon>
        <taxon>Acetobacterales</taxon>
        <taxon>Acetobacteraceae</taxon>
        <taxon>Formicincola</taxon>
    </lineage>
</organism>
<dbReference type="OrthoDB" id="7366840at2"/>
<name>A0A4Y6U7I2_9PROT</name>
<evidence type="ECO:0000256" key="1">
    <source>
        <dbReference type="SAM" id="Phobius"/>
    </source>
</evidence>
<feature type="transmembrane region" description="Helical" evidence="1">
    <location>
        <begin position="105"/>
        <end position="129"/>
    </location>
</feature>
<accession>A0A4Y6U7I2</accession>
<sequence>MDRPSSAKGVQWLGLPLRLRLLAWKGYSMENPFYTPPSLWWYLSSWTWHGLGYGFQSLFQPHPYLMAFGGIVGSLMLALGLGCMAWLYFLPFCVGHWRCSTRQRWLFGLNLALGWTGAGWVCLLVWASLLPRKPAPLTPPPLAGGGESFSTSTKAGMPH</sequence>
<dbReference type="AlphaFoldDB" id="A0A4Y6U7I2"/>
<dbReference type="InterPro" id="IPR016410">
    <property type="entry name" value="Phage_imm"/>
</dbReference>
<dbReference type="EMBL" id="CP038231">
    <property type="protein sequence ID" value="QDH13359.1"/>
    <property type="molecule type" value="Genomic_DNA"/>
</dbReference>